<sequence>MSFKKDLLEFLEIVPTYPALFDITKLIYICKKKGASIEALDEITKRCIPTQVHNSIFIESPMSEVDQLITSLKELKKVYIVASCIILGGKSLPSDTEKLLEATIRELQTCDRLHV</sequence>
<accession>A0A450VC63</accession>
<dbReference type="EMBL" id="CAADFH010000192">
    <property type="protein sequence ID" value="VFK02358.1"/>
    <property type="molecule type" value="Genomic_DNA"/>
</dbReference>
<evidence type="ECO:0000313" key="1">
    <source>
        <dbReference type="EMBL" id="VFK02358.1"/>
    </source>
</evidence>
<dbReference type="AlphaFoldDB" id="A0A450VC63"/>
<reference evidence="1" key="1">
    <citation type="submission" date="2019-02" db="EMBL/GenBank/DDBJ databases">
        <authorList>
            <person name="Gruber-Vodicka R. H."/>
            <person name="Seah K. B. B."/>
        </authorList>
    </citation>
    <scope>NUCLEOTIDE SEQUENCE</scope>
    <source>
        <strain evidence="1">BECK_M6</strain>
    </source>
</reference>
<gene>
    <name evidence="1" type="ORF">BECKLFY1418A_GA0070994_11921</name>
</gene>
<proteinExistence type="predicted"/>
<organism evidence="1">
    <name type="scientific">Candidatus Kentrum sp. LFY</name>
    <dbReference type="NCBI Taxonomy" id="2126342"/>
    <lineage>
        <taxon>Bacteria</taxon>
        <taxon>Pseudomonadati</taxon>
        <taxon>Pseudomonadota</taxon>
        <taxon>Gammaproteobacteria</taxon>
        <taxon>Candidatus Kentrum</taxon>
    </lineage>
</organism>
<protein>
    <submittedName>
        <fullName evidence="1">Uncharacterized protein</fullName>
    </submittedName>
</protein>
<name>A0A450VC63_9GAMM</name>